<name>A0AA91T3V1_CLALS</name>
<dbReference type="Gene3D" id="3.90.190.10">
    <property type="entry name" value="Protein tyrosine phosphatase superfamily"/>
    <property type="match status" value="1"/>
</dbReference>
<dbReference type="AlphaFoldDB" id="A0AA91T3V1"/>
<dbReference type="SUPFAM" id="SSF52799">
    <property type="entry name" value="(Phosphotyrosine protein) phosphatases II"/>
    <property type="match status" value="1"/>
</dbReference>
<dbReference type="InterPro" id="IPR029021">
    <property type="entry name" value="Prot-tyrosine_phosphatase-like"/>
</dbReference>
<reference evidence="2 3" key="1">
    <citation type="submission" date="2017-04" db="EMBL/GenBank/DDBJ databases">
        <title>Draft genome of the yeast Clavispora lusitaniae type strain CBS 6936.</title>
        <authorList>
            <person name="Durrens P."/>
            <person name="Klopp C."/>
            <person name="Biteau N."/>
            <person name="Fitton-Ouhabi V."/>
            <person name="Dementhon K."/>
            <person name="Accoceberry I."/>
            <person name="Sherman D.J."/>
            <person name="Noel T."/>
        </authorList>
    </citation>
    <scope>NUCLEOTIDE SEQUENCE [LARGE SCALE GENOMIC DNA]</scope>
    <source>
        <strain evidence="2 3">CBS 6936</strain>
    </source>
</reference>
<dbReference type="Pfam" id="PF03162">
    <property type="entry name" value="Y_phosphatase2"/>
    <property type="match status" value="2"/>
</dbReference>
<gene>
    <name evidence="2" type="ORF">A9F13_01g00440</name>
</gene>
<evidence type="ECO:0000256" key="1">
    <source>
        <dbReference type="SAM" id="MobiDB-lite"/>
    </source>
</evidence>
<feature type="compositionally biased region" description="Polar residues" evidence="1">
    <location>
        <begin position="271"/>
        <end position="296"/>
    </location>
</feature>
<proteinExistence type="predicted"/>
<dbReference type="KEGG" id="clus:A9F13_01g00440"/>
<dbReference type="EMBL" id="LYUB02000001">
    <property type="protein sequence ID" value="OVF10651.1"/>
    <property type="molecule type" value="Genomic_DNA"/>
</dbReference>
<evidence type="ECO:0000313" key="3">
    <source>
        <dbReference type="Proteomes" id="UP000195602"/>
    </source>
</evidence>
<dbReference type="InterPro" id="IPR004861">
    <property type="entry name" value="Siw14-like"/>
</dbReference>
<feature type="region of interest" description="Disordered" evidence="1">
    <location>
        <begin position="315"/>
        <end position="338"/>
    </location>
</feature>
<dbReference type="PANTHER" id="PTHR31126">
    <property type="entry name" value="TYROSINE-PROTEIN PHOSPHATASE"/>
    <property type="match status" value="1"/>
</dbReference>
<dbReference type="PANTHER" id="PTHR31126:SF70">
    <property type="entry name" value="PROTEIN OCA4"/>
    <property type="match status" value="1"/>
</dbReference>
<sequence>MLVPPDNFGLVETGIYRCSKLEADHFPFIETLQLKSLVLLDAAKPPRTLKSFLLKNKVDLYNLGGLKISNHQNTGGNSRESTGSDVSDGSGIPDIIESKPLDEIEIVQVNKERSKNDSWMLIEKNLIMGAFEILLNKTKHNLLLVDSSSALVGILRKIQKWNFNSIVNEYRIYTGNLSKNNYNVEVFLELINVELIPFEVNQCQEHRSSVYASRQMAPSRSSIDEGAITGEDEEALSLNDFEDDMDDDFLSASPQIPANLLKLVEQRKSNESPSMSPEANTLNERQSSIDSTQSFVASRRKSSVDSRYILTNKSRLRNPSFSQPHSPGRRPSFESSLRSFRLDRNNPDELSRIREKHEYKYYKASSATSFKDVEVIRLNLLPEHMLPEWFIRARDFWEQTYGNKRV</sequence>
<feature type="region of interest" description="Disordered" evidence="1">
    <location>
        <begin position="267"/>
        <end position="298"/>
    </location>
</feature>
<accession>A0AA91T3V1</accession>
<feature type="region of interest" description="Disordered" evidence="1">
    <location>
        <begin position="71"/>
        <end position="93"/>
    </location>
</feature>
<feature type="compositionally biased region" description="Polar residues" evidence="1">
    <location>
        <begin position="71"/>
        <end position="87"/>
    </location>
</feature>
<dbReference type="Proteomes" id="UP000195602">
    <property type="component" value="Unassembled WGS sequence"/>
</dbReference>
<evidence type="ECO:0000313" key="2">
    <source>
        <dbReference type="EMBL" id="OVF10651.1"/>
    </source>
</evidence>
<feature type="compositionally biased region" description="Polar residues" evidence="1">
    <location>
        <begin position="315"/>
        <end position="325"/>
    </location>
</feature>
<protein>
    <submittedName>
        <fullName evidence="2">Tyrosine phosphatase</fullName>
    </submittedName>
</protein>
<dbReference type="GO" id="GO:0016791">
    <property type="term" value="F:phosphatase activity"/>
    <property type="evidence" value="ECO:0007669"/>
    <property type="project" value="TreeGrafter"/>
</dbReference>
<comment type="caution">
    <text evidence="2">The sequence shown here is derived from an EMBL/GenBank/DDBJ whole genome shotgun (WGS) entry which is preliminary data.</text>
</comment>
<organism evidence="2 3">
    <name type="scientific">Clavispora lusitaniae</name>
    <name type="common">Candida lusitaniae</name>
    <dbReference type="NCBI Taxonomy" id="36911"/>
    <lineage>
        <taxon>Eukaryota</taxon>
        <taxon>Fungi</taxon>
        <taxon>Dikarya</taxon>
        <taxon>Ascomycota</taxon>
        <taxon>Saccharomycotina</taxon>
        <taxon>Pichiomycetes</taxon>
        <taxon>Metschnikowiaceae</taxon>
        <taxon>Clavispora</taxon>
    </lineage>
</organism>